<accession>A0ABW2CGW2</accession>
<dbReference type="SFLD" id="SFLDG01063">
    <property type="entry name" value="activating_enzymes__group_1"/>
    <property type="match status" value="1"/>
</dbReference>
<name>A0ABW2CGW2_9ACTN</name>
<reference evidence="9" key="1">
    <citation type="journal article" date="2019" name="Int. J. Syst. Evol. Microbiol.">
        <title>The Global Catalogue of Microorganisms (GCM) 10K type strain sequencing project: providing services to taxonomists for standard genome sequencing and annotation.</title>
        <authorList>
            <consortium name="The Broad Institute Genomics Platform"/>
            <consortium name="The Broad Institute Genome Sequencing Center for Infectious Disease"/>
            <person name="Wu L."/>
            <person name="Ma J."/>
        </authorList>
    </citation>
    <scope>NUCLEOTIDE SEQUENCE [LARGE SCALE GENOMIC DNA]</scope>
    <source>
        <strain evidence="9">JCM 3369</strain>
    </source>
</reference>
<feature type="region of interest" description="Disordered" evidence="7">
    <location>
        <begin position="200"/>
        <end position="234"/>
    </location>
</feature>
<evidence type="ECO:0000256" key="6">
    <source>
        <dbReference type="ARBA" id="ARBA00023014"/>
    </source>
</evidence>
<dbReference type="InterPro" id="IPR012837">
    <property type="entry name" value="NrdG"/>
</dbReference>
<feature type="compositionally biased region" description="Basic and acidic residues" evidence="7">
    <location>
        <begin position="217"/>
        <end position="234"/>
    </location>
</feature>
<dbReference type="Gene3D" id="3.20.20.70">
    <property type="entry name" value="Aldolase class I"/>
    <property type="match status" value="1"/>
</dbReference>
<dbReference type="SFLD" id="SFLDS00029">
    <property type="entry name" value="Radical_SAM"/>
    <property type="match status" value="1"/>
</dbReference>
<keyword evidence="5" id="KW-0408">Iron</keyword>
<evidence type="ECO:0000313" key="8">
    <source>
        <dbReference type="EMBL" id="MFC6880239.1"/>
    </source>
</evidence>
<evidence type="ECO:0000313" key="9">
    <source>
        <dbReference type="Proteomes" id="UP001596380"/>
    </source>
</evidence>
<organism evidence="8 9">
    <name type="scientific">Actinomadura yumaensis</name>
    <dbReference type="NCBI Taxonomy" id="111807"/>
    <lineage>
        <taxon>Bacteria</taxon>
        <taxon>Bacillati</taxon>
        <taxon>Actinomycetota</taxon>
        <taxon>Actinomycetes</taxon>
        <taxon>Streptosporangiales</taxon>
        <taxon>Thermomonosporaceae</taxon>
        <taxon>Actinomadura</taxon>
    </lineage>
</organism>
<evidence type="ECO:0000256" key="7">
    <source>
        <dbReference type="SAM" id="MobiDB-lite"/>
    </source>
</evidence>
<evidence type="ECO:0000256" key="4">
    <source>
        <dbReference type="ARBA" id="ARBA00022723"/>
    </source>
</evidence>
<dbReference type="InterPro" id="IPR058240">
    <property type="entry name" value="rSAM_sf"/>
</dbReference>
<keyword evidence="9" id="KW-1185">Reference proteome</keyword>
<dbReference type="EMBL" id="JBHSXS010000004">
    <property type="protein sequence ID" value="MFC6880239.1"/>
    <property type="molecule type" value="Genomic_DNA"/>
</dbReference>
<evidence type="ECO:0000256" key="1">
    <source>
        <dbReference type="ARBA" id="ARBA00001966"/>
    </source>
</evidence>
<gene>
    <name evidence="8" type="ORF">ACFQKB_10735</name>
</gene>
<dbReference type="SFLD" id="SFLDG01066">
    <property type="entry name" value="organic_radical-activating_enz"/>
    <property type="match status" value="1"/>
</dbReference>
<dbReference type="RefSeq" id="WP_378063191.1">
    <property type="nucleotide sequence ID" value="NZ_JBHSXS010000004.1"/>
</dbReference>
<evidence type="ECO:0000256" key="2">
    <source>
        <dbReference type="ARBA" id="ARBA00022485"/>
    </source>
</evidence>
<keyword evidence="2" id="KW-0004">4Fe-4S</keyword>
<evidence type="ECO:0000256" key="3">
    <source>
        <dbReference type="ARBA" id="ARBA00022691"/>
    </source>
</evidence>
<dbReference type="InterPro" id="IPR034457">
    <property type="entry name" value="Organic_radical-activating"/>
</dbReference>
<comment type="cofactor">
    <cofactor evidence="1">
        <name>[4Fe-4S] cluster</name>
        <dbReference type="ChEBI" id="CHEBI:49883"/>
    </cofactor>
</comment>
<dbReference type="PANTHER" id="PTHR30352:SF2">
    <property type="entry name" value="ANAEROBIC RIBONUCLEOSIDE-TRIPHOSPHATE REDUCTASE-ACTIVATING PROTEIN"/>
    <property type="match status" value="1"/>
</dbReference>
<dbReference type="CDD" id="cd01335">
    <property type="entry name" value="Radical_SAM"/>
    <property type="match status" value="1"/>
</dbReference>
<dbReference type="Pfam" id="PF13353">
    <property type="entry name" value="Fer4_12"/>
    <property type="match status" value="1"/>
</dbReference>
<evidence type="ECO:0000256" key="5">
    <source>
        <dbReference type="ARBA" id="ARBA00023004"/>
    </source>
</evidence>
<comment type="caution">
    <text evidence="8">The sequence shown here is derived from an EMBL/GenBank/DDBJ whole genome shotgun (WGS) entry which is preliminary data.</text>
</comment>
<keyword evidence="6" id="KW-0411">Iron-sulfur</keyword>
<dbReference type="InterPro" id="IPR013785">
    <property type="entry name" value="Aldolase_TIM"/>
</dbReference>
<dbReference type="PANTHER" id="PTHR30352">
    <property type="entry name" value="PYRUVATE FORMATE-LYASE-ACTIVATING ENZYME"/>
    <property type="match status" value="1"/>
</dbReference>
<proteinExistence type="predicted"/>
<dbReference type="InterPro" id="IPR007197">
    <property type="entry name" value="rSAM"/>
</dbReference>
<dbReference type="Proteomes" id="UP001596380">
    <property type="component" value="Unassembled WGS sequence"/>
</dbReference>
<dbReference type="SFLD" id="SFLDF00299">
    <property type="entry name" value="anaerobic_ribonucleoside-triph"/>
    <property type="match status" value="1"/>
</dbReference>
<protein>
    <submittedName>
        <fullName evidence="8">4Fe-4S single cluster domain-containing protein</fullName>
    </submittedName>
</protein>
<keyword evidence="4" id="KW-0479">Metal-binding</keyword>
<dbReference type="SUPFAM" id="SSF102114">
    <property type="entry name" value="Radical SAM enzymes"/>
    <property type="match status" value="1"/>
</dbReference>
<sequence>MAVLNVAETCVGTRALGPGRRSVVWVRGCPFRCPGCLAPEWIPDVPGRPVAPGALAAELLADPEVTGLTFSGGEPMAQAEGLAEVARRARAERPGLSLICFTGYRLETLRRRPPNEGVASLLAETDVLIDGRYVASRNDDRGLRGSSNQRVHHLTGRLRGADAELNGGPRRVEIRVRDAETLFVGVPSRALAAAYPAPAGAGAGAGVEGGRAALQDTDDHAHPAPAGVDERSPG</sequence>
<keyword evidence="3" id="KW-0949">S-adenosyl-L-methionine</keyword>